<dbReference type="RefSeq" id="WP_209851892.1">
    <property type="nucleotide sequence ID" value="NZ_CBCRVE010000004.1"/>
</dbReference>
<accession>A0ABS4H6B0</accession>
<sequence length="49" mass="5834">MKVGEWKRGTEVMSEAERLSPNDPEVLKHRIYYDIVRSFSRSVYNESDE</sequence>
<keyword evidence="2" id="KW-1185">Reference proteome</keyword>
<comment type="caution">
    <text evidence="1">The sequence shown here is derived from an EMBL/GenBank/DDBJ whole genome shotgun (WGS) entry which is preliminary data.</text>
</comment>
<reference evidence="1 2" key="1">
    <citation type="submission" date="2021-03" db="EMBL/GenBank/DDBJ databases">
        <title>Genomic Encyclopedia of Type Strains, Phase IV (KMG-IV): sequencing the most valuable type-strain genomes for metagenomic binning, comparative biology and taxonomic classification.</title>
        <authorList>
            <person name="Goeker M."/>
        </authorList>
    </citation>
    <scope>NUCLEOTIDE SEQUENCE [LARGE SCALE GENOMIC DNA]</scope>
    <source>
        <strain evidence="1 2">DSM 23491</strain>
    </source>
</reference>
<protein>
    <submittedName>
        <fullName evidence="1">Uncharacterized protein</fullName>
    </submittedName>
</protein>
<evidence type="ECO:0000313" key="2">
    <source>
        <dbReference type="Proteomes" id="UP001519273"/>
    </source>
</evidence>
<proteinExistence type="predicted"/>
<dbReference type="Proteomes" id="UP001519273">
    <property type="component" value="Unassembled WGS sequence"/>
</dbReference>
<dbReference type="EMBL" id="JAGGKP010000010">
    <property type="protein sequence ID" value="MBP1938074.1"/>
    <property type="molecule type" value="Genomic_DNA"/>
</dbReference>
<gene>
    <name evidence="1" type="ORF">J2Z20_002992</name>
</gene>
<organism evidence="1 2">
    <name type="scientific">Paenibacillus sediminis</name>
    <dbReference type="NCBI Taxonomy" id="664909"/>
    <lineage>
        <taxon>Bacteria</taxon>
        <taxon>Bacillati</taxon>
        <taxon>Bacillota</taxon>
        <taxon>Bacilli</taxon>
        <taxon>Bacillales</taxon>
        <taxon>Paenibacillaceae</taxon>
        <taxon>Paenibacillus</taxon>
    </lineage>
</organism>
<name>A0ABS4H6B0_9BACL</name>
<evidence type="ECO:0000313" key="1">
    <source>
        <dbReference type="EMBL" id="MBP1938074.1"/>
    </source>
</evidence>